<comment type="caution">
    <text evidence="1">The sequence shown here is derived from an EMBL/GenBank/DDBJ whole genome shotgun (WGS) entry which is preliminary data.</text>
</comment>
<accession>A0A0G1YXU7</accession>
<reference evidence="1 2" key="1">
    <citation type="journal article" date="2015" name="Nature">
        <title>rRNA introns, odd ribosomes, and small enigmatic genomes across a large radiation of phyla.</title>
        <authorList>
            <person name="Brown C.T."/>
            <person name="Hug L.A."/>
            <person name="Thomas B.C."/>
            <person name="Sharon I."/>
            <person name="Castelle C.J."/>
            <person name="Singh A."/>
            <person name="Wilkins M.J."/>
            <person name="Williams K.H."/>
            <person name="Banfield J.F."/>
        </authorList>
    </citation>
    <scope>NUCLEOTIDE SEQUENCE [LARGE SCALE GENOMIC DNA]</scope>
</reference>
<dbReference type="AlphaFoldDB" id="A0A0G1YXU7"/>
<sequence length="58" mass="6465">MLNRFFGPRTKILTAADMNINVIANPFQNSGLFSPAFRGSRKSQNLVMGQAIFIISYV</sequence>
<evidence type="ECO:0000313" key="2">
    <source>
        <dbReference type="Proteomes" id="UP000034201"/>
    </source>
</evidence>
<evidence type="ECO:0000313" key="1">
    <source>
        <dbReference type="EMBL" id="KKW19812.1"/>
    </source>
</evidence>
<proteinExistence type="predicted"/>
<name>A0A0G1YXU7_9BACT</name>
<gene>
    <name evidence="1" type="ORF">UY61_C0049G0014</name>
</gene>
<protein>
    <submittedName>
        <fullName evidence="1">Uncharacterized protein</fullName>
    </submittedName>
</protein>
<dbReference type="Proteomes" id="UP000034201">
    <property type="component" value="Unassembled WGS sequence"/>
</dbReference>
<dbReference type="EMBL" id="LCQQ01000049">
    <property type="protein sequence ID" value="KKW19812.1"/>
    <property type="molecule type" value="Genomic_DNA"/>
</dbReference>
<organism evidence="1 2">
    <name type="scientific">Candidatus Adlerbacteria bacterium GW2011_GWC1_50_9</name>
    <dbReference type="NCBI Taxonomy" id="1618608"/>
    <lineage>
        <taxon>Bacteria</taxon>
        <taxon>Candidatus Adleribacteriota</taxon>
    </lineage>
</organism>